<proteinExistence type="inferred from homology"/>
<gene>
    <name evidence="9" type="ORF">C7954_13716</name>
    <name evidence="8" type="ORF">SAMN04488597_10282</name>
</gene>
<dbReference type="Proteomes" id="UP000324896">
    <property type="component" value="Unassembled WGS sequence"/>
</dbReference>
<dbReference type="CDD" id="cd08071">
    <property type="entry name" value="MPN_DUF2466"/>
    <property type="match status" value="1"/>
</dbReference>
<evidence type="ECO:0000256" key="5">
    <source>
        <dbReference type="ARBA" id="ARBA00022833"/>
    </source>
</evidence>
<evidence type="ECO:0000313" key="8">
    <source>
        <dbReference type="EMBL" id="SDC09835.1"/>
    </source>
</evidence>
<protein>
    <submittedName>
        <fullName evidence="8">DNA repair protein RadC</fullName>
    </submittedName>
</protein>
<dbReference type="InterPro" id="IPR037518">
    <property type="entry name" value="MPN"/>
</dbReference>
<dbReference type="GO" id="GO:0008237">
    <property type="term" value="F:metallopeptidase activity"/>
    <property type="evidence" value="ECO:0007669"/>
    <property type="project" value="UniProtKB-KW"/>
</dbReference>
<dbReference type="RefSeq" id="WP_134060043.1">
    <property type="nucleotide sequence ID" value="NZ_FMYT01000002.1"/>
</dbReference>
<evidence type="ECO:0000313" key="11">
    <source>
        <dbReference type="Proteomes" id="UP000324896"/>
    </source>
</evidence>
<sequence length="149" mass="16627">MINIQKYSLRVVKEKGGRYDLERKVNNPESAKNVFIDVLDLDKRTEEVFAIITLDVQSQITGVFEVSIGNLSSSLVSPREVFKRAILQNAAAILLGHNHPSSIPDPSNDDIQVTKKLIKAGDIIGIKVMDHIIVGSRDNYVSMKERNLI</sequence>
<evidence type="ECO:0000313" key="10">
    <source>
        <dbReference type="Proteomes" id="UP000295472"/>
    </source>
</evidence>
<evidence type="ECO:0000256" key="1">
    <source>
        <dbReference type="ARBA" id="ARBA00010243"/>
    </source>
</evidence>
<dbReference type="PROSITE" id="PS50249">
    <property type="entry name" value="MPN"/>
    <property type="match status" value="1"/>
</dbReference>
<feature type="domain" description="MPN" evidence="7">
    <location>
        <begin position="24"/>
        <end position="149"/>
    </location>
</feature>
<dbReference type="InterPro" id="IPR001405">
    <property type="entry name" value="UPF0758"/>
</dbReference>
<keyword evidence="5" id="KW-0862">Zinc</keyword>
<reference evidence="9 10" key="2">
    <citation type="submission" date="2019-03" db="EMBL/GenBank/DDBJ databases">
        <title>Subsurface microbial communities from deep shales in Ohio and West Virginia, USA.</title>
        <authorList>
            <person name="Wrighton K."/>
        </authorList>
    </citation>
    <scope>NUCLEOTIDE SEQUENCE [LARGE SCALE GENOMIC DNA]</scope>
    <source>
        <strain evidence="9 10">DSMZ 11287</strain>
    </source>
</reference>
<dbReference type="GeneID" id="57013722"/>
<evidence type="ECO:0000256" key="6">
    <source>
        <dbReference type="ARBA" id="ARBA00023049"/>
    </source>
</evidence>
<dbReference type="GO" id="GO:0046872">
    <property type="term" value="F:metal ion binding"/>
    <property type="evidence" value="ECO:0007669"/>
    <property type="project" value="UniProtKB-KW"/>
</dbReference>
<keyword evidence="6" id="KW-0482">Metalloprotease</keyword>
<dbReference type="AlphaFoldDB" id="A0A1G6IUZ1"/>
<evidence type="ECO:0000256" key="3">
    <source>
        <dbReference type="ARBA" id="ARBA00022723"/>
    </source>
</evidence>
<keyword evidence="4" id="KW-0378">Hydrolase</keyword>
<evidence type="ECO:0000256" key="2">
    <source>
        <dbReference type="ARBA" id="ARBA00022670"/>
    </source>
</evidence>
<dbReference type="PANTHER" id="PTHR30471:SF3">
    <property type="entry name" value="UPF0758 PROTEIN YEES-RELATED"/>
    <property type="match status" value="1"/>
</dbReference>
<name>A0A1G6IUZ1_9FIRM</name>
<comment type="similarity">
    <text evidence="1">Belongs to the UPF0758 family.</text>
</comment>
<dbReference type="Proteomes" id="UP000295472">
    <property type="component" value="Unassembled WGS sequence"/>
</dbReference>
<dbReference type="Pfam" id="PF04002">
    <property type="entry name" value="RadC"/>
    <property type="match status" value="1"/>
</dbReference>
<dbReference type="GO" id="GO:0006508">
    <property type="term" value="P:proteolysis"/>
    <property type="evidence" value="ECO:0007669"/>
    <property type="project" value="UniProtKB-KW"/>
</dbReference>
<dbReference type="EMBL" id="FMYT01000002">
    <property type="protein sequence ID" value="SDC09835.1"/>
    <property type="molecule type" value="Genomic_DNA"/>
</dbReference>
<keyword evidence="3" id="KW-0479">Metal-binding</keyword>
<evidence type="ECO:0000313" key="9">
    <source>
        <dbReference type="EMBL" id="TDX38302.1"/>
    </source>
</evidence>
<keyword evidence="2" id="KW-0645">Protease</keyword>
<evidence type="ECO:0000256" key="4">
    <source>
        <dbReference type="ARBA" id="ARBA00022801"/>
    </source>
</evidence>
<dbReference type="InterPro" id="IPR025657">
    <property type="entry name" value="RadC_JAB"/>
</dbReference>
<dbReference type="Gene3D" id="3.40.140.10">
    <property type="entry name" value="Cytidine Deaminase, domain 2"/>
    <property type="match status" value="1"/>
</dbReference>
<reference evidence="8 11" key="1">
    <citation type="submission" date="2016-10" db="EMBL/GenBank/DDBJ databases">
        <authorList>
            <person name="Varghese N."/>
            <person name="Submissions S."/>
        </authorList>
    </citation>
    <scope>NUCLEOTIDE SEQUENCE [LARGE SCALE GENOMIC DNA]</scope>
    <source>
        <strain evidence="8 11">WG10</strain>
    </source>
</reference>
<evidence type="ECO:0000259" key="7">
    <source>
        <dbReference type="PROSITE" id="PS50249"/>
    </source>
</evidence>
<organism evidence="8 11">
    <name type="scientific">Halanaerobium congolense</name>
    <dbReference type="NCBI Taxonomy" id="54121"/>
    <lineage>
        <taxon>Bacteria</taxon>
        <taxon>Bacillati</taxon>
        <taxon>Bacillota</taxon>
        <taxon>Clostridia</taxon>
        <taxon>Halanaerobiales</taxon>
        <taxon>Halanaerobiaceae</taxon>
        <taxon>Halanaerobium</taxon>
    </lineage>
</organism>
<accession>A0A1G6IUZ1</accession>
<dbReference type="EMBL" id="SOEF01000037">
    <property type="protein sequence ID" value="TDX38302.1"/>
    <property type="molecule type" value="Genomic_DNA"/>
</dbReference>
<dbReference type="PANTHER" id="PTHR30471">
    <property type="entry name" value="DNA REPAIR PROTEIN RADC"/>
    <property type="match status" value="1"/>
</dbReference>